<feature type="domain" description="Serine aminopeptidase S33" evidence="1">
    <location>
        <begin position="24"/>
        <end position="271"/>
    </location>
</feature>
<dbReference type="InterPro" id="IPR022742">
    <property type="entry name" value="Hydrolase_4"/>
</dbReference>
<evidence type="ECO:0000313" key="3">
    <source>
        <dbReference type="Proteomes" id="UP000521922"/>
    </source>
</evidence>
<dbReference type="RefSeq" id="WP_179751893.1">
    <property type="nucleotide sequence ID" value="NZ_BAAAGN010000009.1"/>
</dbReference>
<dbReference type="AlphaFoldDB" id="A0A7Y9DLB0"/>
<dbReference type="Gene3D" id="3.40.50.1820">
    <property type="entry name" value="alpha/beta hydrolase"/>
    <property type="match status" value="1"/>
</dbReference>
<proteinExistence type="predicted"/>
<comment type="caution">
    <text evidence="2">The sequence shown here is derived from an EMBL/GenBank/DDBJ whole genome shotgun (WGS) entry which is preliminary data.</text>
</comment>
<dbReference type="Pfam" id="PF12146">
    <property type="entry name" value="Hydrolase_4"/>
    <property type="match status" value="1"/>
</dbReference>
<dbReference type="InterPro" id="IPR051044">
    <property type="entry name" value="MAG_DAG_Lipase"/>
</dbReference>
<accession>A0A7Y9DLB0</accession>
<dbReference type="SUPFAM" id="SSF53474">
    <property type="entry name" value="alpha/beta-Hydrolases"/>
    <property type="match status" value="1"/>
</dbReference>
<sequence length="294" mass="31543">MEHLTFPSDADGLVVHGYHWPAPEPRATVQVVHGLSEHAPRYDRLARELVAAGYDVWAHDHRGHGASVDDRTPHVSFGAGGWDGLLSDVTQFSALVEARRPGLPHFVVAHSMGSFAVQVVLLEHSARYDGVVLTGSTALDVFAASAPAPQDGSGGDLSAFNAGFEHRTGYEWLSRDEAEVDAYVADPLCGQDSAPEVMAALFSLQRTGDPEALAGISPDLPLLVVSGSDDPLAGGGELLQLLGRRYRDAGVRDVEVEVHPGARHEVFNETNRDEVTRRVVQWLDAHAARARTAG</sequence>
<name>A0A7Y9DLB0_9ACTN</name>
<dbReference type="EMBL" id="JACCBB010000001">
    <property type="protein sequence ID" value="NYD22713.1"/>
    <property type="molecule type" value="Genomic_DNA"/>
</dbReference>
<reference evidence="2 3" key="1">
    <citation type="submission" date="2020-07" db="EMBL/GenBank/DDBJ databases">
        <title>Sequencing the genomes of 1000 actinobacteria strains.</title>
        <authorList>
            <person name="Klenk H.-P."/>
        </authorList>
    </citation>
    <scope>NUCLEOTIDE SEQUENCE [LARGE SCALE GENOMIC DNA]</scope>
    <source>
        <strain evidence="2 3">DSM 7487</strain>
    </source>
</reference>
<keyword evidence="2" id="KW-0378">Hydrolase</keyword>
<gene>
    <name evidence="2" type="ORF">BJ968_002253</name>
</gene>
<protein>
    <submittedName>
        <fullName evidence="2">Alpha-beta hydrolase superfamily lysophospholipase</fullName>
    </submittedName>
</protein>
<dbReference type="PANTHER" id="PTHR11614">
    <property type="entry name" value="PHOSPHOLIPASE-RELATED"/>
    <property type="match status" value="1"/>
</dbReference>
<dbReference type="InterPro" id="IPR029058">
    <property type="entry name" value="AB_hydrolase_fold"/>
</dbReference>
<dbReference type="Proteomes" id="UP000521922">
    <property type="component" value="Unassembled WGS sequence"/>
</dbReference>
<dbReference type="GO" id="GO:0016787">
    <property type="term" value="F:hydrolase activity"/>
    <property type="evidence" value="ECO:0007669"/>
    <property type="project" value="UniProtKB-KW"/>
</dbReference>
<organism evidence="2 3">
    <name type="scientific">Kineococcus aurantiacus</name>
    <dbReference type="NCBI Taxonomy" id="37633"/>
    <lineage>
        <taxon>Bacteria</taxon>
        <taxon>Bacillati</taxon>
        <taxon>Actinomycetota</taxon>
        <taxon>Actinomycetes</taxon>
        <taxon>Kineosporiales</taxon>
        <taxon>Kineosporiaceae</taxon>
        <taxon>Kineococcus</taxon>
    </lineage>
</organism>
<evidence type="ECO:0000259" key="1">
    <source>
        <dbReference type="Pfam" id="PF12146"/>
    </source>
</evidence>
<evidence type="ECO:0000313" key="2">
    <source>
        <dbReference type="EMBL" id="NYD22713.1"/>
    </source>
</evidence>
<keyword evidence="3" id="KW-1185">Reference proteome</keyword>